<sequence>MDDGKRNGTKVARPGLSADASAGLETFDPYPTVIDPTALAERPPDFPPDAAPYDLVRADRADQPIEFTAQMTAGVHIFWRYRVYINGQTDSVEHPVTEADIADRTFHIVITPDRFPSSETYSLQYDCKSPLEDEWSNRSSPHFFTIDREMPGYPGRPGKLIVDADVVEEGLNHDNMAELGGVLRALVPPYTGRIHGDSIVGILRHGTGSTIVETEPRRIPYGETDEPLEFEFTRAMFDAVGDGSIFLEYQVTDMAGNGPRESAILVLSVFLTDGIDDLKMPRIPLLEDNGVIGESDARTPVEVLIPGHDGLQPLDEIVVLWGSRRLSRLLPGEDPSGEIAVRITIPFVDVLASWVEADKDAAGGAHVAVNYEVYRASRLVGRPASDTVARVNLSQAGGADPFPETVENEGLGKAVVRHSRWQSGERENYIPDTSIQENHTYVVPWFVRNADGDVTGESAFMQGDSIVCLYGGSSWGSIHIVTNAEAVAKVDLELPLPWEKVAAEGSGMHDIAYATSRRIPADGIFNSNWSSLGLVEAEASGDLPGGGKPLPKAYFDAENVIGSRIAKSGHAPVIVPAYREMQVGDVVRVHVTADHWLPNESEIGKPVLNAEWGGLNDINSTSEQGCERRLTEADIGRDIVFEWPARNVQSVWPYGRARIQYRVTRADGTHTVTSPLGEDCIVDTSSSAGPPARETYEQSDPPSIPTVIAEAKVSRRRGEAAVNELARHFGNGRARLRFRRASKKTEP</sequence>
<gene>
    <name evidence="2" type="ORF">PSP31121_02610</name>
</gene>
<proteinExistence type="predicted"/>
<organism evidence="2 3">
    <name type="scientific">Pandoraea sputorum</name>
    <dbReference type="NCBI Taxonomy" id="93222"/>
    <lineage>
        <taxon>Bacteria</taxon>
        <taxon>Pseudomonadati</taxon>
        <taxon>Pseudomonadota</taxon>
        <taxon>Betaproteobacteria</taxon>
        <taxon>Burkholderiales</taxon>
        <taxon>Burkholderiaceae</taxon>
        <taxon>Pandoraea</taxon>
    </lineage>
</organism>
<evidence type="ECO:0000313" key="2">
    <source>
        <dbReference type="EMBL" id="VVE80192.1"/>
    </source>
</evidence>
<feature type="region of interest" description="Disordered" evidence="1">
    <location>
        <begin position="1"/>
        <end position="29"/>
    </location>
</feature>
<dbReference type="RefSeq" id="WP_150809579.1">
    <property type="nucleotide sequence ID" value="NZ_CABPSR010000005.1"/>
</dbReference>
<dbReference type="Proteomes" id="UP000335538">
    <property type="component" value="Unassembled WGS sequence"/>
</dbReference>
<accession>A0A5E5B4U0</accession>
<protein>
    <submittedName>
        <fullName evidence="2">Uncharacterized protein</fullName>
    </submittedName>
</protein>
<evidence type="ECO:0000256" key="1">
    <source>
        <dbReference type="SAM" id="MobiDB-lite"/>
    </source>
</evidence>
<evidence type="ECO:0000313" key="3">
    <source>
        <dbReference type="Proteomes" id="UP000335538"/>
    </source>
</evidence>
<dbReference type="AlphaFoldDB" id="A0A5E5B4U0"/>
<name>A0A5E5B4U0_9BURK</name>
<reference evidence="2 3" key="1">
    <citation type="submission" date="2019-08" db="EMBL/GenBank/DDBJ databases">
        <authorList>
            <person name="Peeters C."/>
        </authorList>
    </citation>
    <scope>NUCLEOTIDE SEQUENCE [LARGE SCALE GENOMIC DNA]</scope>
    <source>
        <strain evidence="2 3">LMG 31121</strain>
    </source>
</reference>
<dbReference type="EMBL" id="CABPSR010000005">
    <property type="protein sequence ID" value="VVE80192.1"/>
    <property type="molecule type" value="Genomic_DNA"/>
</dbReference>